<proteinExistence type="predicted"/>
<dbReference type="OrthoDB" id="1453891at2"/>
<dbReference type="RefSeq" id="WP_148781540.1">
    <property type="nucleotide sequence ID" value="NZ_VNHU01000002.1"/>
</dbReference>
<comment type="caution">
    <text evidence="2">The sequence shown here is derived from an EMBL/GenBank/DDBJ whole genome shotgun (WGS) entry which is preliminary data.</text>
</comment>
<organism evidence="2 3">
    <name type="scientific">Aquimarina intermedia</name>
    <dbReference type="NCBI Taxonomy" id="350814"/>
    <lineage>
        <taxon>Bacteria</taxon>
        <taxon>Pseudomonadati</taxon>
        <taxon>Bacteroidota</taxon>
        <taxon>Flavobacteriia</taxon>
        <taxon>Flavobacteriales</taxon>
        <taxon>Flavobacteriaceae</taxon>
        <taxon>Aquimarina</taxon>
    </lineage>
</organism>
<keyword evidence="3" id="KW-1185">Reference proteome</keyword>
<sequence length="72" mass="7669">MKKVLVMFMLVFAFSTAFTSCRDTNKEKGDIEDAADDMGDAIEDAADDVGDAVEEGVDEVKENTGTGGTDDN</sequence>
<keyword evidence="1" id="KW-0732">Signal</keyword>
<feature type="chain" id="PRO_5024451057" evidence="1">
    <location>
        <begin position="20"/>
        <end position="72"/>
    </location>
</feature>
<evidence type="ECO:0000313" key="3">
    <source>
        <dbReference type="Proteomes" id="UP000324376"/>
    </source>
</evidence>
<gene>
    <name evidence="2" type="ORF">BD809_102130</name>
</gene>
<protein>
    <submittedName>
        <fullName evidence="2">Uncharacterized protein</fullName>
    </submittedName>
</protein>
<evidence type="ECO:0000256" key="1">
    <source>
        <dbReference type="SAM" id="SignalP"/>
    </source>
</evidence>
<reference evidence="2 3" key="1">
    <citation type="submission" date="2019-07" db="EMBL/GenBank/DDBJ databases">
        <title>Genomic Encyclopedia of Archaeal and Bacterial Type Strains, Phase II (KMG-II): from individual species to whole genera.</title>
        <authorList>
            <person name="Goeker M."/>
        </authorList>
    </citation>
    <scope>NUCLEOTIDE SEQUENCE [LARGE SCALE GENOMIC DNA]</scope>
    <source>
        <strain evidence="2 3">DSM 17527</strain>
    </source>
</reference>
<dbReference type="Proteomes" id="UP000324376">
    <property type="component" value="Unassembled WGS sequence"/>
</dbReference>
<dbReference type="AlphaFoldDB" id="A0A5S5C9T0"/>
<dbReference type="PROSITE" id="PS51257">
    <property type="entry name" value="PROKAR_LIPOPROTEIN"/>
    <property type="match status" value="1"/>
</dbReference>
<evidence type="ECO:0000313" key="2">
    <source>
        <dbReference type="EMBL" id="TYP75919.1"/>
    </source>
</evidence>
<feature type="signal peptide" evidence="1">
    <location>
        <begin position="1"/>
        <end position="19"/>
    </location>
</feature>
<name>A0A5S5C9T0_9FLAO</name>
<accession>A0A5S5C9T0</accession>
<dbReference type="EMBL" id="VNHU01000002">
    <property type="protein sequence ID" value="TYP75919.1"/>
    <property type="molecule type" value="Genomic_DNA"/>
</dbReference>